<gene>
    <name evidence="2" type="ORF">PAMC26577_38880</name>
</gene>
<reference evidence="2 3" key="1">
    <citation type="submission" date="2017-03" db="EMBL/GenBank/DDBJ databases">
        <title>Genome analysis of strain PAMC 26577.</title>
        <authorList>
            <person name="Oh H.-M."/>
            <person name="Yang J.-A."/>
        </authorList>
    </citation>
    <scope>NUCLEOTIDE SEQUENCE [LARGE SCALE GENOMIC DNA]</scope>
    <source>
        <strain evidence="2 3">PAMC 26577</strain>
    </source>
</reference>
<proteinExistence type="predicted"/>
<feature type="region of interest" description="Disordered" evidence="1">
    <location>
        <begin position="76"/>
        <end position="114"/>
    </location>
</feature>
<dbReference type="AlphaFoldDB" id="A0A242M3N8"/>
<accession>A0A242M3N8</accession>
<evidence type="ECO:0000256" key="1">
    <source>
        <dbReference type="SAM" id="MobiDB-lite"/>
    </source>
</evidence>
<dbReference type="RefSeq" id="WP_075359776.1">
    <property type="nucleotide sequence ID" value="NZ_MSRG01000080.1"/>
</dbReference>
<protein>
    <recommendedName>
        <fullName evidence="4">Protein mobC</fullName>
    </recommendedName>
</protein>
<evidence type="ECO:0008006" key="4">
    <source>
        <dbReference type="Google" id="ProtNLM"/>
    </source>
</evidence>
<feature type="compositionally biased region" description="Low complexity" evidence="1">
    <location>
        <begin position="82"/>
        <end position="102"/>
    </location>
</feature>
<organism evidence="2 3">
    <name type="scientific">Caballeronia sordidicola</name>
    <name type="common">Burkholderia sordidicola</name>
    <dbReference type="NCBI Taxonomy" id="196367"/>
    <lineage>
        <taxon>Bacteria</taxon>
        <taxon>Pseudomonadati</taxon>
        <taxon>Pseudomonadota</taxon>
        <taxon>Betaproteobacteria</taxon>
        <taxon>Burkholderiales</taxon>
        <taxon>Burkholderiaceae</taxon>
        <taxon>Caballeronia</taxon>
    </lineage>
</organism>
<dbReference type="Proteomes" id="UP000195221">
    <property type="component" value="Unassembled WGS sequence"/>
</dbReference>
<name>A0A242M3N8_CABSO</name>
<evidence type="ECO:0000313" key="3">
    <source>
        <dbReference type="Proteomes" id="UP000195221"/>
    </source>
</evidence>
<dbReference type="EMBL" id="NBTZ01000174">
    <property type="protein sequence ID" value="OTP65697.1"/>
    <property type="molecule type" value="Genomic_DNA"/>
</dbReference>
<comment type="caution">
    <text evidence="2">The sequence shown here is derived from an EMBL/GenBank/DDBJ whole genome shotgun (WGS) entry which is preliminary data.</text>
</comment>
<sequence length="114" mass="12389">MKLTTEKIEAIATKLRELPAIEKKKPEFTKQEAVKLLSKEIVAMQKRGYTLLQISEALRGEGLSIATPTLKTYLQKARPTRKASVAKPSAAPAGPKSSEAAAHSFTPKADSEEI</sequence>
<evidence type="ECO:0000313" key="2">
    <source>
        <dbReference type="EMBL" id="OTP65697.1"/>
    </source>
</evidence>